<keyword evidence="3" id="KW-0808">Transferase</keyword>
<dbReference type="EMBL" id="MBFT01000127">
    <property type="protein sequence ID" value="PVU96918.1"/>
    <property type="molecule type" value="Genomic_DNA"/>
</dbReference>
<evidence type="ECO:0000256" key="5">
    <source>
        <dbReference type="ARBA" id="ARBA00023098"/>
    </source>
</evidence>
<dbReference type="GO" id="GO:0008168">
    <property type="term" value="F:methyltransferase activity"/>
    <property type="evidence" value="ECO:0007669"/>
    <property type="project" value="UniProtKB-KW"/>
</dbReference>
<name>A0A2T9YX71_9FUNG</name>
<evidence type="ECO:0000256" key="3">
    <source>
        <dbReference type="ARBA" id="ARBA00022679"/>
    </source>
</evidence>
<dbReference type="GO" id="GO:0008610">
    <property type="term" value="P:lipid biosynthetic process"/>
    <property type="evidence" value="ECO:0007669"/>
    <property type="project" value="InterPro"/>
</dbReference>
<proteinExistence type="inferred from homology"/>
<reference evidence="6 7" key="1">
    <citation type="journal article" date="2018" name="MBio">
        <title>Comparative Genomics Reveals the Core Gene Toolbox for the Fungus-Insect Symbiosis.</title>
        <authorList>
            <person name="Wang Y."/>
            <person name="Stata M."/>
            <person name="Wang W."/>
            <person name="Stajich J.E."/>
            <person name="White M.M."/>
            <person name="Moncalvo J.M."/>
        </authorList>
    </citation>
    <scope>NUCLEOTIDE SEQUENCE [LARGE SCALE GENOMIC DNA]</scope>
    <source>
        <strain evidence="6 7">AUS-77-4</strain>
    </source>
</reference>
<comment type="caution">
    <text evidence="6">The sequence shown here is derived from an EMBL/GenBank/DDBJ whole genome shotgun (WGS) entry which is preliminary data.</text>
</comment>
<evidence type="ECO:0000256" key="2">
    <source>
        <dbReference type="ARBA" id="ARBA00022603"/>
    </source>
</evidence>
<gene>
    <name evidence="6" type="ORF">BB559_002204</name>
</gene>
<dbReference type="AlphaFoldDB" id="A0A2T9YX71"/>
<dbReference type="OrthoDB" id="8300214at2759"/>
<evidence type="ECO:0000256" key="4">
    <source>
        <dbReference type="ARBA" id="ARBA00022691"/>
    </source>
</evidence>
<keyword evidence="2" id="KW-0489">Methyltransferase</keyword>
<comment type="similarity">
    <text evidence="1">Belongs to the CFA/CMAS family.</text>
</comment>
<dbReference type="InterPro" id="IPR003333">
    <property type="entry name" value="CMAS"/>
</dbReference>
<keyword evidence="5" id="KW-0443">Lipid metabolism</keyword>
<organism evidence="6 7">
    <name type="scientific">Furculomyces boomerangus</name>
    <dbReference type="NCBI Taxonomy" id="61424"/>
    <lineage>
        <taxon>Eukaryota</taxon>
        <taxon>Fungi</taxon>
        <taxon>Fungi incertae sedis</taxon>
        <taxon>Zoopagomycota</taxon>
        <taxon>Kickxellomycotina</taxon>
        <taxon>Harpellomycetes</taxon>
        <taxon>Harpellales</taxon>
        <taxon>Harpellaceae</taxon>
        <taxon>Furculomyces</taxon>
    </lineage>
</organism>
<dbReference type="Gene3D" id="3.40.50.150">
    <property type="entry name" value="Vaccinia Virus protein VP39"/>
    <property type="match status" value="1"/>
</dbReference>
<dbReference type="PANTHER" id="PTHR43667:SF2">
    <property type="entry name" value="FATTY ACID C-METHYL TRANSFERASE"/>
    <property type="match status" value="1"/>
</dbReference>
<dbReference type="InterPro" id="IPR050723">
    <property type="entry name" value="CFA/CMAS"/>
</dbReference>
<dbReference type="GO" id="GO:0032259">
    <property type="term" value="P:methylation"/>
    <property type="evidence" value="ECO:0007669"/>
    <property type="project" value="UniProtKB-KW"/>
</dbReference>
<dbReference type="Pfam" id="PF02353">
    <property type="entry name" value="CMAS"/>
    <property type="match status" value="1"/>
</dbReference>
<dbReference type="Proteomes" id="UP000245699">
    <property type="component" value="Unassembled WGS sequence"/>
</dbReference>
<dbReference type="SUPFAM" id="SSF53335">
    <property type="entry name" value="S-adenosyl-L-methionine-dependent methyltransferases"/>
    <property type="match status" value="1"/>
</dbReference>
<keyword evidence="4" id="KW-0949">S-adenosyl-L-methionine</keyword>
<evidence type="ECO:0000313" key="6">
    <source>
        <dbReference type="EMBL" id="PVU96918.1"/>
    </source>
</evidence>
<accession>A0A2T9YX71</accession>
<keyword evidence="7" id="KW-1185">Reference proteome</keyword>
<sequence>MTGEIDVINLVEFFKIYILNRDGMDTKFSDLIQNAFSYFVSGVNKTFGCIEENISAHYDLGNDMFKLFLDRTMTYSSGIWKTPDDTLEKSQINKFEDIIKFLQIQKNDKVLEIGCGWGFLAIYISKKTGCSFTGLTLSREQKKMAEQNIKKENLQHKIKIKLCNYIDLDTEPHYYDKIISVEMVEHVGHNNLPMYFKKCDSMLNSRHGSMYLQASTMREDFYEKYKYSNDFIKEYIFPGGHCPVVSSLVEAAYIGTSGKLILDRMDNLPSNYVLTLKSWRKSFVENYHKIAGTAPKNPGLIQDVIKISNNDEKSFVEKQTNSQVVYNEQFKRKWEYYFAYCEAGFDTRTLCLSRMVFTRSCNNKIVENPNYYL</sequence>
<dbReference type="PANTHER" id="PTHR43667">
    <property type="entry name" value="CYCLOPROPANE-FATTY-ACYL-PHOSPHOLIPID SYNTHASE"/>
    <property type="match status" value="1"/>
</dbReference>
<evidence type="ECO:0008006" key="8">
    <source>
        <dbReference type="Google" id="ProtNLM"/>
    </source>
</evidence>
<evidence type="ECO:0000313" key="7">
    <source>
        <dbReference type="Proteomes" id="UP000245699"/>
    </source>
</evidence>
<protein>
    <recommendedName>
        <fullName evidence="8">Cyclopropane-fatty-acyl-phospholipid synthase</fullName>
    </recommendedName>
</protein>
<evidence type="ECO:0000256" key="1">
    <source>
        <dbReference type="ARBA" id="ARBA00010815"/>
    </source>
</evidence>
<dbReference type="InterPro" id="IPR029063">
    <property type="entry name" value="SAM-dependent_MTases_sf"/>
</dbReference>
<dbReference type="STRING" id="61424.A0A2T9YX71"/>
<dbReference type="PIRSF" id="PIRSF003085">
    <property type="entry name" value="CMAS"/>
    <property type="match status" value="1"/>
</dbReference>
<dbReference type="CDD" id="cd02440">
    <property type="entry name" value="AdoMet_MTases"/>
    <property type="match status" value="1"/>
</dbReference>